<dbReference type="EMBL" id="JAHQCS010000057">
    <property type="protein sequence ID" value="MBU9711091.1"/>
    <property type="molecule type" value="Genomic_DNA"/>
</dbReference>
<comment type="caution">
    <text evidence="1">The sequence shown here is derived from an EMBL/GenBank/DDBJ whole genome shotgun (WGS) entry which is preliminary data.</text>
</comment>
<evidence type="ECO:0000313" key="1">
    <source>
        <dbReference type="EMBL" id="MBU9711091.1"/>
    </source>
</evidence>
<keyword evidence="2" id="KW-1185">Reference proteome</keyword>
<proteinExistence type="predicted"/>
<gene>
    <name evidence="1" type="ORF">KS419_04980</name>
</gene>
<dbReference type="RefSeq" id="WP_217064982.1">
    <property type="nucleotide sequence ID" value="NZ_JAHQCS010000057.1"/>
</dbReference>
<sequence>MLKRIFHEGKVLSELEATPVEQFILDRLEDIFEMYLSGEADYDEAKRMLAFLILLQPYMEQEAPTVEGW</sequence>
<organism evidence="1 2">
    <name type="scientific">Evansella tamaricis</name>
    <dbReference type="NCBI Taxonomy" id="2069301"/>
    <lineage>
        <taxon>Bacteria</taxon>
        <taxon>Bacillati</taxon>
        <taxon>Bacillota</taxon>
        <taxon>Bacilli</taxon>
        <taxon>Bacillales</taxon>
        <taxon>Bacillaceae</taxon>
        <taxon>Evansella</taxon>
    </lineage>
</organism>
<reference evidence="1 2" key="1">
    <citation type="submission" date="2021-06" db="EMBL/GenBank/DDBJ databases">
        <title>Bacillus sp. RD4P76, an endophyte from a halophyte.</title>
        <authorList>
            <person name="Sun J.-Q."/>
        </authorList>
    </citation>
    <scope>NUCLEOTIDE SEQUENCE [LARGE SCALE GENOMIC DNA]</scope>
    <source>
        <strain evidence="1 2">CGMCC 1.15917</strain>
    </source>
</reference>
<name>A0ABS6JBN6_9BACI</name>
<accession>A0ABS6JBN6</accession>
<evidence type="ECO:0000313" key="2">
    <source>
        <dbReference type="Proteomes" id="UP000784880"/>
    </source>
</evidence>
<protein>
    <submittedName>
        <fullName evidence="1">Uncharacterized protein</fullName>
    </submittedName>
</protein>
<dbReference type="Proteomes" id="UP000784880">
    <property type="component" value="Unassembled WGS sequence"/>
</dbReference>